<sequence>MMNHQFLFGLLALGALGAAGCGADHSGTYKGEATESGTVKIAVAQTADVAKNEAPPRKVPDATVSVSKDGDAYVVKFGACEMKGKASTPKIIVVSNTCDVKVANWEGKLPLSATLNFDDAGALSMDVTGTTKNEATVVSYDWTFKGKK</sequence>
<proteinExistence type="predicted"/>
<accession>A0A6N7PS57</accession>
<dbReference type="OrthoDB" id="5515628at2"/>
<keyword evidence="1" id="KW-0732">Signal</keyword>
<dbReference type="EMBL" id="WJIE01000004">
    <property type="protein sequence ID" value="MRG93656.1"/>
    <property type="molecule type" value="Genomic_DNA"/>
</dbReference>
<keyword evidence="3" id="KW-1185">Reference proteome</keyword>
<reference evidence="2 3" key="1">
    <citation type="submission" date="2019-10" db="EMBL/GenBank/DDBJ databases">
        <title>A soil myxobacterium in the family Polyangiaceae.</title>
        <authorList>
            <person name="Li Y."/>
            <person name="Wang J."/>
        </authorList>
    </citation>
    <scope>NUCLEOTIDE SEQUENCE [LARGE SCALE GENOMIC DNA]</scope>
    <source>
        <strain evidence="2 3">DSM 14734</strain>
    </source>
</reference>
<feature type="chain" id="PRO_5027003839" description="Lipocalin-like domain-containing protein" evidence="1">
    <location>
        <begin position="19"/>
        <end position="148"/>
    </location>
</feature>
<feature type="signal peptide" evidence="1">
    <location>
        <begin position="1"/>
        <end position="18"/>
    </location>
</feature>
<evidence type="ECO:0000313" key="3">
    <source>
        <dbReference type="Proteomes" id="UP000440224"/>
    </source>
</evidence>
<protein>
    <recommendedName>
        <fullName evidence="4">Lipocalin-like domain-containing protein</fullName>
    </recommendedName>
</protein>
<dbReference type="Proteomes" id="UP000440224">
    <property type="component" value="Unassembled WGS sequence"/>
</dbReference>
<gene>
    <name evidence="2" type="ORF">GF068_17315</name>
</gene>
<comment type="caution">
    <text evidence="2">The sequence shown here is derived from an EMBL/GenBank/DDBJ whole genome shotgun (WGS) entry which is preliminary data.</text>
</comment>
<dbReference type="AlphaFoldDB" id="A0A6N7PS57"/>
<evidence type="ECO:0000313" key="2">
    <source>
        <dbReference type="EMBL" id="MRG93656.1"/>
    </source>
</evidence>
<name>A0A6N7PS57_9BACT</name>
<evidence type="ECO:0008006" key="4">
    <source>
        <dbReference type="Google" id="ProtNLM"/>
    </source>
</evidence>
<dbReference type="RefSeq" id="WP_153820466.1">
    <property type="nucleotide sequence ID" value="NZ_WJIE01000004.1"/>
</dbReference>
<evidence type="ECO:0000256" key="1">
    <source>
        <dbReference type="SAM" id="SignalP"/>
    </source>
</evidence>
<organism evidence="2 3">
    <name type="scientific">Polyangium spumosum</name>
    <dbReference type="NCBI Taxonomy" id="889282"/>
    <lineage>
        <taxon>Bacteria</taxon>
        <taxon>Pseudomonadati</taxon>
        <taxon>Myxococcota</taxon>
        <taxon>Polyangia</taxon>
        <taxon>Polyangiales</taxon>
        <taxon>Polyangiaceae</taxon>
        <taxon>Polyangium</taxon>
    </lineage>
</organism>